<keyword evidence="3 9" id="KW-0813">Transport</keyword>
<dbReference type="EMBL" id="BOMV01000061">
    <property type="protein sequence ID" value="GIE98339.1"/>
    <property type="molecule type" value="Genomic_DNA"/>
</dbReference>
<accession>A0A919K2M3</accession>
<dbReference type="GO" id="GO:0015920">
    <property type="term" value="P:lipopolysaccharide transport"/>
    <property type="evidence" value="ECO:0007669"/>
    <property type="project" value="TreeGrafter"/>
</dbReference>
<dbReference type="RefSeq" id="WP_203785364.1">
    <property type="nucleotide sequence ID" value="NZ_BOMV01000061.1"/>
</dbReference>
<keyword evidence="6 9" id="KW-0812">Transmembrane</keyword>
<evidence type="ECO:0000256" key="8">
    <source>
        <dbReference type="ARBA" id="ARBA00023136"/>
    </source>
</evidence>
<comment type="subcellular location">
    <subcellularLocation>
        <location evidence="1">Cell inner membrane</location>
        <topology evidence="1">Multi-pass membrane protein</topology>
    </subcellularLocation>
    <subcellularLocation>
        <location evidence="9">Cell membrane</location>
        <topology evidence="9">Multi-pass membrane protein</topology>
    </subcellularLocation>
</comment>
<evidence type="ECO:0000256" key="7">
    <source>
        <dbReference type="ARBA" id="ARBA00022989"/>
    </source>
</evidence>
<evidence type="ECO:0000256" key="6">
    <source>
        <dbReference type="ARBA" id="ARBA00022692"/>
    </source>
</evidence>
<dbReference type="GO" id="GO:0140359">
    <property type="term" value="F:ABC-type transporter activity"/>
    <property type="evidence" value="ECO:0007669"/>
    <property type="project" value="InterPro"/>
</dbReference>
<feature type="transmembrane region" description="Helical" evidence="9">
    <location>
        <begin position="173"/>
        <end position="195"/>
    </location>
</feature>
<feature type="transmembrane region" description="Helical" evidence="9">
    <location>
        <begin position="207"/>
        <end position="225"/>
    </location>
</feature>
<sequence>MAQTAVAGPEPGLALKEYARRNGLTAAGRLPTLAEYSRQLWKYRHFIWEFASAKVTASLGKTRLGMVWQVLTPLLNAAVYYLVFGLLLGTNRGIENFVPYLCIGVFIFGFTQATVQAGVQAISSNLGLIRALHFPRASMPVAVALIEARNMIASMAVLFVIVLAFGEPITVQWLLLIPALLLQTVFNGGTAMLVSRLGAKLNDLRQLTPFIMRVWLYGSAVIYPVTAFEERVHNPVLLAVVESNPLLIFIELIRHALMEEIPLANPAPVLWAKAIAWTAVVGLGGYVYFWRGEKGYGRG</sequence>
<evidence type="ECO:0000313" key="11">
    <source>
        <dbReference type="EMBL" id="GIE98339.1"/>
    </source>
</evidence>
<protein>
    <recommendedName>
        <fullName evidence="9">Transport permease protein</fullName>
    </recommendedName>
</protein>
<feature type="transmembrane region" description="Helical" evidence="9">
    <location>
        <begin position="100"/>
        <end position="122"/>
    </location>
</feature>
<feature type="transmembrane region" description="Helical" evidence="9">
    <location>
        <begin position="269"/>
        <end position="289"/>
    </location>
</feature>
<evidence type="ECO:0000313" key="12">
    <source>
        <dbReference type="Proteomes" id="UP000636960"/>
    </source>
</evidence>
<dbReference type="PANTHER" id="PTHR30413:SF8">
    <property type="entry name" value="TRANSPORT PERMEASE PROTEIN"/>
    <property type="match status" value="1"/>
</dbReference>
<evidence type="ECO:0000256" key="3">
    <source>
        <dbReference type="ARBA" id="ARBA00022448"/>
    </source>
</evidence>
<keyword evidence="5" id="KW-0997">Cell inner membrane</keyword>
<keyword evidence="12" id="KW-1185">Reference proteome</keyword>
<proteinExistence type="inferred from homology"/>
<dbReference type="PANTHER" id="PTHR30413">
    <property type="entry name" value="INNER MEMBRANE TRANSPORT PERMEASE"/>
    <property type="match status" value="1"/>
</dbReference>
<evidence type="ECO:0000256" key="2">
    <source>
        <dbReference type="ARBA" id="ARBA00007783"/>
    </source>
</evidence>
<dbReference type="InterPro" id="IPR047817">
    <property type="entry name" value="ABC2_TM_bact-type"/>
</dbReference>
<keyword evidence="4 9" id="KW-1003">Cell membrane</keyword>
<name>A0A919K2M3_9ACTN</name>
<dbReference type="InterPro" id="IPR013525">
    <property type="entry name" value="ABC2_TM"/>
</dbReference>
<reference evidence="11" key="1">
    <citation type="submission" date="2021-01" db="EMBL/GenBank/DDBJ databases">
        <title>Whole genome shotgun sequence of Actinoplanes rishiriensis NBRC 108556.</title>
        <authorList>
            <person name="Komaki H."/>
            <person name="Tamura T."/>
        </authorList>
    </citation>
    <scope>NUCLEOTIDE SEQUENCE</scope>
    <source>
        <strain evidence="11">NBRC 108556</strain>
    </source>
</reference>
<evidence type="ECO:0000256" key="1">
    <source>
        <dbReference type="ARBA" id="ARBA00004429"/>
    </source>
</evidence>
<evidence type="ECO:0000256" key="4">
    <source>
        <dbReference type="ARBA" id="ARBA00022475"/>
    </source>
</evidence>
<gene>
    <name evidence="11" type="ORF">Ari01nite_58040</name>
</gene>
<dbReference type="Pfam" id="PF01061">
    <property type="entry name" value="ABC2_membrane"/>
    <property type="match status" value="1"/>
</dbReference>
<dbReference type="PROSITE" id="PS51012">
    <property type="entry name" value="ABC_TM2"/>
    <property type="match status" value="1"/>
</dbReference>
<comment type="similarity">
    <text evidence="2 9">Belongs to the ABC-2 integral membrane protein family.</text>
</comment>
<evidence type="ECO:0000259" key="10">
    <source>
        <dbReference type="PROSITE" id="PS51012"/>
    </source>
</evidence>
<keyword evidence="7 9" id="KW-1133">Transmembrane helix</keyword>
<keyword evidence="8 9" id="KW-0472">Membrane</keyword>
<dbReference type="Proteomes" id="UP000636960">
    <property type="component" value="Unassembled WGS sequence"/>
</dbReference>
<feature type="domain" description="ABC transmembrane type-2" evidence="10">
    <location>
        <begin position="64"/>
        <end position="292"/>
    </location>
</feature>
<feature type="transmembrane region" description="Helical" evidence="9">
    <location>
        <begin position="237"/>
        <end position="257"/>
    </location>
</feature>
<feature type="transmembrane region" description="Helical" evidence="9">
    <location>
        <begin position="66"/>
        <end position="88"/>
    </location>
</feature>
<comment type="caution">
    <text evidence="11">The sequence shown here is derived from an EMBL/GenBank/DDBJ whole genome shotgun (WGS) entry which is preliminary data.</text>
</comment>
<feature type="transmembrane region" description="Helical" evidence="9">
    <location>
        <begin position="142"/>
        <end position="166"/>
    </location>
</feature>
<evidence type="ECO:0000256" key="5">
    <source>
        <dbReference type="ARBA" id="ARBA00022519"/>
    </source>
</evidence>
<evidence type="ECO:0000256" key="9">
    <source>
        <dbReference type="RuleBase" id="RU361157"/>
    </source>
</evidence>
<organism evidence="11 12">
    <name type="scientific">Paractinoplanes rishiriensis</name>
    <dbReference type="NCBI Taxonomy" id="1050105"/>
    <lineage>
        <taxon>Bacteria</taxon>
        <taxon>Bacillati</taxon>
        <taxon>Actinomycetota</taxon>
        <taxon>Actinomycetes</taxon>
        <taxon>Micromonosporales</taxon>
        <taxon>Micromonosporaceae</taxon>
        <taxon>Paractinoplanes</taxon>
    </lineage>
</organism>
<dbReference type="AlphaFoldDB" id="A0A919K2M3"/>
<dbReference type="GO" id="GO:0005886">
    <property type="term" value="C:plasma membrane"/>
    <property type="evidence" value="ECO:0007669"/>
    <property type="project" value="UniProtKB-SubCell"/>
</dbReference>